<evidence type="ECO:0000256" key="4">
    <source>
        <dbReference type="ARBA" id="ARBA00022946"/>
    </source>
</evidence>
<reference evidence="7 10" key="2">
    <citation type="journal article" date="2020" name="Appl. Microbiol. Biotechnol.">
        <title>Targeted gene deletion in Brettanomyces bruxellensis with an expression-free CRISPR-Cas9 system.</title>
        <authorList>
            <person name="Varela C."/>
            <person name="Bartel C."/>
            <person name="Onetto C."/>
            <person name="Borneman A."/>
        </authorList>
    </citation>
    <scope>NUCLEOTIDE SEQUENCE [LARGE SCALE GENOMIC DNA]</scope>
    <source>
        <strain evidence="7 10">AWRI1613</strain>
    </source>
</reference>
<keyword evidence="9" id="KW-1185">Reference proteome</keyword>
<accession>A0A7D9H1H6</accession>
<comment type="subcellular location">
    <subcellularLocation>
        <location evidence="1 6">Mitochondrion</location>
    </subcellularLocation>
</comment>
<evidence type="ECO:0000313" key="9">
    <source>
        <dbReference type="Proteomes" id="UP000478008"/>
    </source>
</evidence>
<proteinExistence type="inferred from homology"/>
<keyword evidence="4" id="KW-0809">Transit peptide</keyword>
<dbReference type="PANTHER" id="PTHR36959">
    <property type="entry name" value="ALTERED INHERITANCE OF MITOCHONDRIA PROTEIN 24, MITOCHONDRIAL"/>
    <property type="match status" value="1"/>
</dbReference>
<dbReference type="InterPro" id="IPR002838">
    <property type="entry name" value="AIM24"/>
</dbReference>
<dbReference type="AlphaFoldDB" id="A0A7D9H1H6"/>
<keyword evidence="5 6" id="KW-0496">Mitochondrion</keyword>
<dbReference type="InterPro" id="IPR036983">
    <property type="entry name" value="AIM24_sf"/>
</dbReference>
<evidence type="ECO:0000256" key="5">
    <source>
        <dbReference type="ARBA" id="ARBA00023128"/>
    </source>
</evidence>
<evidence type="ECO:0000313" key="7">
    <source>
        <dbReference type="EMBL" id="KAF6010163.1"/>
    </source>
</evidence>
<evidence type="ECO:0000313" key="8">
    <source>
        <dbReference type="EMBL" id="VUG17987.1"/>
    </source>
</evidence>
<sequence length="440" mass="50362">MFWLDQRRHLWLKPRQIIGVFHKFNLAVSNNYLENNVRYHSNTASYNSSSFRNGLLKSISEASDTDTSTEPIRYNVLGDSFNILNVKVPRSAIFNIRSDTNRQYLISSTGEINKMEVDKFIINQNEGSRKTIEYQSCINNSGPMSLLLGLNSQHANFSVLTASDQKRWMIKQDELSVWQDDAVEIHSVRSLSMFVQVSGKGKFAISSPGNIIEIQLAKDENIFLNPRAIVGYTNVVGNTKPGNEIENAASELISGLHSIASVKLSQTRKLDTYLKNTQNAFITSTEFGKKAIQKVISFWKENVTSKFKHERNISFISEKKTEGQKNNVRMKTESIDRQNTKKRSSVIETEKSSKADWMRTLRTIWWKTRNFLHAFGSVAWRTLSNLFRVVQNSIIVFFTGYHGNYLVRMKGPKTILVHDAINIRSGIMTKSELKRLKSRK</sequence>
<dbReference type="GO" id="GO:0007007">
    <property type="term" value="P:inner mitochondrial membrane organization"/>
    <property type="evidence" value="ECO:0007669"/>
    <property type="project" value="TreeGrafter"/>
</dbReference>
<dbReference type="Proteomes" id="UP000568158">
    <property type="component" value="Unassembled WGS sequence"/>
</dbReference>
<dbReference type="Pfam" id="PF01987">
    <property type="entry name" value="AIM24"/>
    <property type="match status" value="1"/>
</dbReference>
<comment type="similarity">
    <text evidence="2 6">Belongs to the AIM24 family.</text>
</comment>
<gene>
    <name evidence="8" type="ORF">DEBR0S2_21000G</name>
    <name evidence="7" type="ORF">HII12_003039</name>
</gene>
<evidence type="ECO:0000256" key="1">
    <source>
        <dbReference type="ARBA" id="ARBA00004173"/>
    </source>
</evidence>
<reference evidence="8 9" key="1">
    <citation type="submission" date="2019-07" db="EMBL/GenBank/DDBJ databases">
        <authorList>
            <person name="Friedrich A."/>
            <person name="Schacherer J."/>
        </authorList>
    </citation>
    <scope>NUCLEOTIDE SEQUENCE [LARGE SCALE GENOMIC DNA]</scope>
</reference>
<protein>
    <recommendedName>
        <fullName evidence="3 6">Altered inheritance of mitochondria protein 24, mitochondrial</fullName>
    </recommendedName>
</protein>
<dbReference type="Gene3D" id="3.60.160.10">
    <property type="entry name" value="Mitochondrial biogenesis AIM24"/>
    <property type="match status" value="1"/>
</dbReference>
<organism evidence="8 9">
    <name type="scientific">Dekkera bruxellensis</name>
    <name type="common">Brettanomyces custersii</name>
    <dbReference type="NCBI Taxonomy" id="5007"/>
    <lineage>
        <taxon>Eukaryota</taxon>
        <taxon>Fungi</taxon>
        <taxon>Dikarya</taxon>
        <taxon>Ascomycota</taxon>
        <taxon>Saccharomycotina</taxon>
        <taxon>Pichiomycetes</taxon>
        <taxon>Pichiales</taxon>
        <taxon>Pichiaceae</taxon>
        <taxon>Brettanomyces</taxon>
    </lineage>
</organism>
<evidence type="ECO:0000313" key="10">
    <source>
        <dbReference type="Proteomes" id="UP000568158"/>
    </source>
</evidence>
<dbReference type="EMBL" id="JABCYN010000029">
    <property type="protein sequence ID" value="KAF6010163.1"/>
    <property type="molecule type" value="Genomic_DNA"/>
</dbReference>
<dbReference type="PANTHER" id="PTHR36959:SF2">
    <property type="entry name" value="ALTERED INHERITANCE OF MITOCHONDRIA PROTEIN 24, MITOCHONDRIAL"/>
    <property type="match status" value="1"/>
</dbReference>
<dbReference type="GO" id="GO:0005743">
    <property type="term" value="C:mitochondrial inner membrane"/>
    <property type="evidence" value="ECO:0007669"/>
    <property type="project" value="TreeGrafter"/>
</dbReference>
<dbReference type="EMBL" id="CABFWN010000002">
    <property type="protein sequence ID" value="VUG17987.1"/>
    <property type="molecule type" value="Genomic_DNA"/>
</dbReference>
<evidence type="ECO:0000256" key="6">
    <source>
        <dbReference type="RuleBase" id="RU363045"/>
    </source>
</evidence>
<dbReference type="Proteomes" id="UP000478008">
    <property type="component" value="Unassembled WGS sequence"/>
</dbReference>
<evidence type="ECO:0000256" key="3">
    <source>
        <dbReference type="ARBA" id="ARBA00013287"/>
    </source>
</evidence>
<name>A0A7D9H1H6_DEKBR</name>
<evidence type="ECO:0000256" key="2">
    <source>
        <dbReference type="ARBA" id="ARBA00009322"/>
    </source>
</evidence>